<keyword evidence="1" id="KW-0833">Ubl conjugation pathway</keyword>
<dbReference type="PANTHER" id="PTHR24067">
    <property type="entry name" value="UBIQUITIN-CONJUGATING ENZYME E2"/>
    <property type="match status" value="1"/>
</dbReference>
<comment type="caution">
    <text evidence="3">The sequence shown here is derived from an EMBL/GenBank/DDBJ whole genome shotgun (WGS) entry which is preliminary data.</text>
</comment>
<name>A0A370TTC8_9HELO</name>
<sequence>MAASSGNSSSLHQRLLQDISELQTKPYPNIDLHIRENDFHNACLVLTVEYYGPLHLTVHFTTDYPLSPPTIRMDSDIRHPNIFGTYICASILNTVEGYTPAYTLRGIAIQLLSFFSSDSIEQSGGGYNIDLSTYREGHKQNSRPYLCQSCDFGRPTFKLADVSSAASEASTSHGLAPRILPTDIGSRAGNKTIEKSLTAVGPASFDTQNCKLPETVPPAKGIIDAKLPDEILLLFCEKLETDDLLAFAKAWERVGYVMMTFDVIRTKELQCFCLKKDYTSSKLGVGVSVGGRRTMGFFESEFDLLSEEGFKTHGIRRSVQGVPFQHWLPLPISQGHWRKIRQDAHESLSSLSTGVDRGSDAQVETIYHFMNDVVVKLNHQASTAASRAQYYHDGEVPKSSLTHASEKAIESYFHLFHLLLCLATEQPGIVRLSNERLDKFVRGGTSKTDCPNLGHLLVAMLISDVEMTPEIMKTIIKETITRNVVWMLDKRGANMPELSYIEPNEGSNYRLQQTFQASKTSYRLLMFLNLFRKTAVGHPRKPLTQLRDEAFIRHGAPPMGSAKGLADSIKRIHEVESFPAFFRAMDLETPQEAQFTAFLKSTIVESVKKGYSSMPITQGQALSLRQIKDPGIGIAVPGIIPARVNIEWMTFFPAKNRGRNNRRT</sequence>
<evidence type="ECO:0000256" key="1">
    <source>
        <dbReference type="ARBA" id="ARBA00022786"/>
    </source>
</evidence>
<dbReference type="OrthoDB" id="109543at2759"/>
<dbReference type="RefSeq" id="XP_031871445.1">
    <property type="nucleotide sequence ID" value="XM_032011752.1"/>
</dbReference>
<dbReference type="SMART" id="SM00212">
    <property type="entry name" value="UBCc"/>
    <property type="match status" value="1"/>
</dbReference>
<dbReference type="InterPro" id="IPR000608">
    <property type="entry name" value="UBC"/>
</dbReference>
<protein>
    <recommendedName>
        <fullName evidence="2">UBC core domain-containing protein</fullName>
    </recommendedName>
</protein>
<evidence type="ECO:0000313" key="4">
    <source>
        <dbReference type="Proteomes" id="UP000254866"/>
    </source>
</evidence>
<dbReference type="STRING" id="2656787.A0A370TTC8"/>
<dbReference type="GeneID" id="43595978"/>
<dbReference type="Proteomes" id="UP000254866">
    <property type="component" value="Unassembled WGS sequence"/>
</dbReference>
<dbReference type="PROSITE" id="PS50127">
    <property type="entry name" value="UBC_2"/>
    <property type="match status" value="1"/>
</dbReference>
<proteinExistence type="predicted"/>
<feature type="domain" description="UBC core" evidence="2">
    <location>
        <begin position="10"/>
        <end position="158"/>
    </location>
</feature>
<keyword evidence="4" id="KW-1185">Reference proteome</keyword>
<dbReference type="Pfam" id="PF00179">
    <property type="entry name" value="UQ_con"/>
    <property type="match status" value="1"/>
</dbReference>
<evidence type="ECO:0000259" key="2">
    <source>
        <dbReference type="PROSITE" id="PS50127"/>
    </source>
</evidence>
<organism evidence="3 4">
    <name type="scientific">Venustampulla echinocandica</name>
    <dbReference type="NCBI Taxonomy" id="2656787"/>
    <lineage>
        <taxon>Eukaryota</taxon>
        <taxon>Fungi</taxon>
        <taxon>Dikarya</taxon>
        <taxon>Ascomycota</taxon>
        <taxon>Pezizomycotina</taxon>
        <taxon>Leotiomycetes</taxon>
        <taxon>Helotiales</taxon>
        <taxon>Pleuroascaceae</taxon>
        <taxon>Venustampulla</taxon>
    </lineage>
</organism>
<dbReference type="SUPFAM" id="SSF54495">
    <property type="entry name" value="UBC-like"/>
    <property type="match status" value="1"/>
</dbReference>
<evidence type="ECO:0000313" key="3">
    <source>
        <dbReference type="EMBL" id="RDL38789.1"/>
    </source>
</evidence>
<reference evidence="3 4" key="1">
    <citation type="journal article" date="2018" name="IMA Fungus">
        <title>IMA Genome-F 9: Draft genome sequence of Annulohypoxylon stygium, Aspergillus mulundensis, Berkeleyomyces basicola (syn. Thielaviopsis basicola), Ceratocystis smalleyi, two Cercospora beticola strains, Coleophoma cylindrospora, Fusarium fracticaudum, Phialophora cf. hyalina, and Morchella septimelata.</title>
        <authorList>
            <person name="Wingfield B.D."/>
            <person name="Bills G.F."/>
            <person name="Dong Y."/>
            <person name="Huang W."/>
            <person name="Nel W.J."/>
            <person name="Swalarsk-Parry B.S."/>
            <person name="Vaghefi N."/>
            <person name="Wilken P.M."/>
            <person name="An Z."/>
            <person name="de Beer Z.W."/>
            <person name="De Vos L."/>
            <person name="Chen L."/>
            <person name="Duong T.A."/>
            <person name="Gao Y."/>
            <person name="Hammerbacher A."/>
            <person name="Kikkert J.R."/>
            <person name="Li Y."/>
            <person name="Li H."/>
            <person name="Li K."/>
            <person name="Li Q."/>
            <person name="Liu X."/>
            <person name="Ma X."/>
            <person name="Naidoo K."/>
            <person name="Pethybridge S.J."/>
            <person name="Sun J."/>
            <person name="Steenkamp E.T."/>
            <person name="van der Nest M.A."/>
            <person name="van Wyk S."/>
            <person name="Wingfield M.J."/>
            <person name="Xiong C."/>
            <person name="Yue Q."/>
            <person name="Zhang X."/>
        </authorList>
    </citation>
    <scope>NUCLEOTIDE SEQUENCE [LARGE SCALE GENOMIC DNA]</scope>
    <source>
        <strain evidence="3 4">BP 5553</strain>
    </source>
</reference>
<dbReference type="Gene3D" id="3.10.110.10">
    <property type="entry name" value="Ubiquitin Conjugating Enzyme"/>
    <property type="match status" value="1"/>
</dbReference>
<dbReference type="AlphaFoldDB" id="A0A370TTC8"/>
<gene>
    <name evidence="3" type="ORF">BP5553_03129</name>
</gene>
<dbReference type="EMBL" id="NPIC01000002">
    <property type="protein sequence ID" value="RDL38789.1"/>
    <property type="molecule type" value="Genomic_DNA"/>
</dbReference>
<dbReference type="InterPro" id="IPR050113">
    <property type="entry name" value="Ub_conjugating_enzyme"/>
</dbReference>
<accession>A0A370TTC8</accession>
<dbReference type="InterPro" id="IPR016135">
    <property type="entry name" value="UBQ-conjugating_enzyme/RWD"/>
</dbReference>